<organism evidence="1">
    <name type="scientific">Arundo donax</name>
    <name type="common">Giant reed</name>
    <name type="synonym">Donax arundinaceus</name>
    <dbReference type="NCBI Taxonomy" id="35708"/>
    <lineage>
        <taxon>Eukaryota</taxon>
        <taxon>Viridiplantae</taxon>
        <taxon>Streptophyta</taxon>
        <taxon>Embryophyta</taxon>
        <taxon>Tracheophyta</taxon>
        <taxon>Spermatophyta</taxon>
        <taxon>Magnoliopsida</taxon>
        <taxon>Liliopsida</taxon>
        <taxon>Poales</taxon>
        <taxon>Poaceae</taxon>
        <taxon>PACMAD clade</taxon>
        <taxon>Arundinoideae</taxon>
        <taxon>Arundineae</taxon>
        <taxon>Arundo</taxon>
    </lineage>
</organism>
<protein>
    <submittedName>
        <fullName evidence="1">Apt1</fullName>
    </submittedName>
</protein>
<reference evidence="1" key="1">
    <citation type="submission" date="2014-09" db="EMBL/GenBank/DDBJ databases">
        <authorList>
            <person name="Magalhaes I.L.F."/>
            <person name="Oliveira U."/>
            <person name="Santos F.R."/>
            <person name="Vidigal T.H.D.A."/>
            <person name="Brescovit A.D."/>
            <person name="Santos A.J."/>
        </authorList>
    </citation>
    <scope>NUCLEOTIDE SEQUENCE</scope>
    <source>
        <tissue evidence="1">Shoot tissue taken approximately 20 cm above the soil surface</tissue>
    </source>
</reference>
<dbReference type="EMBL" id="GBRH01215475">
    <property type="protein sequence ID" value="JAD82420.1"/>
    <property type="molecule type" value="Transcribed_RNA"/>
</dbReference>
<proteinExistence type="predicted"/>
<name>A0A0A9D9S5_ARUDO</name>
<evidence type="ECO:0000313" key="1">
    <source>
        <dbReference type="EMBL" id="JAD82420.1"/>
    </source>
</evidence>
<sequence length="73" mass="8478">MVGQHMFSLVGYNQLQNVADLLSTISQHRHLVELGAENRLPAEPVQGDPHIYQRFQKRVEMCNLSSTQIRIWF</sequence>
<accession>A0A0A9D9S5</accession>
<reference evidence="1" key="2">
    <citation type="journal article" date="2015" name="Data Brief">
        <title>Shoot transcriptome of the giant reed, Arundo donax.</title>
        <authorList>
            <person name="Barrero R.A."/>
            <person name="Guerrero F.D."/>
            <person name="Moolhuijzen P."/>
            <person name="Goolsby J.A."/>
            <person name="Tidwell J."/>
            <person name="Bellgard S.E."/>
            <person name="Bellgard M.I."/>
        </authorList>
    </citation>
    <scope>NUCLEOTIDE SEQUENCE</scope>
    <source>
        <tissue evidence="1">Shoot tissue taken approximately 20 cm above the soil surface</tissue>
    </source>
</reference>
<dbReference type="AlphaFoldDB" id="A0A0A9D9S5"/>